<gene>
    <name evidence="1" type="ORF">LCGC14_3026570</name>
</gene>
<comment type="caution">
    <text evidence="1">The sequence shown here is derived from an EMBL/GenBank/DDBJ whole genome shotgun (WGS) entry which is preliminary data.</text>
</comment>
<dbReference type="AlphaFoldDB" id="A0A0F8Z196"/>
<name>A0A0F8Z196_9ZZZZ</name>
<protein>
    <submittedName>
        <fullName evidence="1">Uncharacterized protein</fullName>
    </submittedName>
</protein>
<feature type="non-terminal residue" evidence="1">
    <location>
        <position position="1"/>
    </location>
</feature>
<proteinExistence type="predicted"/>
<organism evidence="1">
    <name type="scientific">marine sediment metagenome</name>
    <dbReference type="NCBI Taxonomy" id="412755"/>
    <lineage>
        <taxon>unclassified sequences</taxon>
        <taxon>metagenomes</taxon>
        <taxon>ecological metagenomes</taxon>
    </lineage>
</organism>
<sequence length="98" mass="10938">TCLRALPALLARFAFAMVCCIPSLQALVNRQCQVTIPPCQCQVFSLAYPCTKRLDIISEEDFMYQESRMSSLDIDDTHLPLLCKSSIICGLLRPTALL</sequence>
<evidence type="ECO:0000313" key="1">
    <source>
        <dbReference type="EMBL" id="KKK60219.1"/>
    </source>
</evidence>
<dbReference type="EMBL" id="LAZR01063081">
    <property type="protein sequence ID" value="KKK60219.1"/>
    <property type="molecule type" value="Genomic_DNA"/>
</dbReference>
<reference evidence="1" key="1">
    <citation type="journal article" date="2015" name="Nature">
        <title>Complex archaea that bridge the gap between prokaryotes and eukaryotes.</title>
        <authorList>
            <person name="Spang A."/>
            <person name="Saw J.H."/>
            <person name="Jorgensen S.L."/>
            <person name="Zaremba-Niedzwiedzka K."/>
            <person name="Martijn J."/>
            <person name="Lind A.E."/>
            <person name="van Eijk R."/>
            <person name="Schleper C."/>
            <person name="Guy L."/>
            <person name="Ettema T.J."/>
        </authorList>
    </citation>
    <scope>NUCLEOTIDE SEQUENCE</scope>
</reference>
<accession>A0A0F8Z196</accession>